<feature type="transmembrane region" description="Helical" evidence="6">
    <location>
        <begin position="167"/>
        <end position="188"/>
    </location>
</feature>
<dbReference type="AlphaFoldDB" id="A0A1S3H9V5"/>
<dbReference type="RefSeq" id="XP_013382788.1">
    <property type="nucleotide sequence ID" value="XM_013527334.2"/>
</dbReference>
<dbReference type="OrthoDB" id="45670at2759"/>
<accession>A0A1S3H9V5</accession>
<feature type="signal peptide" evidence="7">
    <location>
        <begin position="1"/>
        <end position="23"/>
    </location>
</feature>
<organism evidence="10 11">
    <name type="scientific">Lingula anatina</name>
    <name type="common">Brachiopod</name>
    <name type="synonym">Lingula unguis</name>
    <dbReference type="NCBI Taxonomy" id="7574"/>
    <lineage>
        <taxon>Eukaryota</taxon>
        <taxon>Metazoa</taxon>
        <taxon>Spiralia</taxon>
        <taxon>Lophotrochozoa</taxon>
        <taxon>Brachiopoda</taxon>
        <taxon>Linguliformea</taxon>
        <taxon>Lingulata</taxon>
        <taxon>Lingulida</taxon>
        <taxon>Linguloidea</taxon>
        <taxon>Lingulidae</taxon>
        <taxon>Lingula</taxon>
    </lineage>
</organism>
<feature type="transmembrane region" description="Helical" evidence="6">
    <location>
        <begin position="381"/>
        <end position="400"/>
    </location>
</feature>
<protein>
    <submittedName>
        <fullName evidence="11">Integral membrane protein GPR180</fullName>
    </submittedName>
</protein>
<dbReference type="KEGG" id="lak:106153413"/>
<dbReference type="InterPro" id="IPR047831">
    <property type="entry name" value="GPR180/TMEM145"/>
</dbReference>
<sequence>MVKPRRLAVFCAILLSCIVLAEGKTFRGVWTTKLAKISAGQYVGSFCFRDDTGQLEYNVNSTVAGVRLLLYTDATWRIAKDQACLKKLSNAKEEISITRTKGNHMVSHFAQPVIWHVVFVDEYTCSDTRPVAGLEQPNHILYEVQMLNTDSLGNPTNHFSVEETGLLGFYQLLTLLYFVLACIYAPKLQQILTKEGPMHLVLQLLTAAMVLQAAGALLMVVHLQYFSRDGVGSPFSELLSELLDVLSQFTMLYMLVSLSLGWTLGASHRPSRLDHLKSTPAVKVVSVLGTVQGLLFIWEQYQEHEHRLYHAHRSLAGATLVTLRILLAAIFASHLHSTVRHERSTMKKQFYTAFAKSCLLWFLSYPVLVLVSWLFSEYLRYKMVTMGVVLCQSLAVIQLYRLFVSRSLYWEVSALSSTLPLRMDKSFGIKLYS</sequence>
<feature type="domain" description="GPR180-like N-terminal" evidence="9">
    <location>
        <begin position="25"/>
        <end position="126"/>
    </location>
</feature>
<dbReference type="PANTHER" id="PTHR23252:SF29">
    <property type="entry name" value="INTEGRAL MEMBRANE PROTEIN GPR180"/>
    <property type="match status" value="1"/>
</dbReference>
<name>A0A1S3H9V5_LINAN</name>
<evidence type="ECO:0000256" key="5">
    <source>
        <dbReference type="ARBA" id="ARBA00023180"/>
    </source>
</evidence>
<dbReference type="GO" id="GO:0007186">
    <property type="term" value="P:G protein-coupled receptor signaling pathway"/>
    <property type="evidence" value="ECO:0007669"/>
    <property type="project" value="InterPro"/>
</dbReference>
<feature type="transmembrane region" description="Helical" evidence="6">
    <location>
        <begin position="310"/>
        <end position="332"/>
    </location>
</feature>
<dbReference type="GO" id="GO:0016020">
    <property type="term" value="C:membrane"/>
    <property type="evidence" value="ECO:0007669"/>
    <property type="project" value="UniProtKB-SubCell"/>
</dbReference>
<feature type="domain" description="GPR180/TMEM145 transmembrane" evidence="8">
    <location>
        <begin position="173"/>
        <end position="398"/>
    </location>
</feature>
<dbReference type="Pfam" id="PF10192">
    <property type="entry name" value="GPR180-TMEM145_TM"/>
    <property type="match status" value="1"/>
</dbReference>
<dbReference type="InParanoid" id="A0A1S3H9V5"/>
<dbReference type="PROSITE" id="PS51257">
    <property type="entry name" value="PROKAR_LIPOPROTEIN"/>
    <property type="match status" value="1"/>
</dbReference>
<keyword evidence="5" id="KW-0325">Glycoprotein</keyword>
<dbReference type="GeneID" id="106153413"/>
<dbReference type="GO" id="GO:0019236">
    <property type="term" value="P:response to pheromone"/>
    <property type="evidence" value="ECO:0007669"/>
    <property type="project" value="InterPro"/>
</dbReference>
<evidence type="ECO:0000256" key="4">
    <source>
        <dbReference type="ARBA" id="ARBA00023136"/>
    </source>
</evidence>
<feature type="transmembrane region" description="Helical" evidence="6">
    <location>
        <begin position="200"/>
        <end position="225"/>
    </location>
</feature>
<reference evidence="11" key="1">
    <citation type="submission" date="2025-08" db="UniProtKB">
        <authorList>
            <consortium name="RefSeq"/>
        </authorList>
    </citation>
    <scope>IDENTIFICATION</scope>
    <source>
        <tissue evidence="11">Gonads</tissue>
    </source>
</reference>
<feature type="chain" id="PRO_5010204434" evidence="7">
    <location>
        <begin position="24"/>
        <end position="433"/>
    </location>
</feature>
<keyword evidence="10" id="KW-1185">Reference proteome</keyword>
<feature type="transmembrane region" description="Helical" evidence="6">
    <location>
        <begin position="353"/>
        <end position="375"/>
    </location>
</feature>
<dbReference type="PANTHER" id="PTHR23252">
    <property type="entry name" value="INTIMAL THICKNESS RECEPTOR-RELATED"/>
    <property type="match status" value="1"/>
</dbReference>
<evidence type="ECO:0000313" key="10">
    <source>
        <dbReference type="Proteomes" id="UP000085678"/>
    </source>
</evidence>
<dbReference type="Proteomes" id="UP000085678">
    <property type="component" value="Unplaced"/>
</dbReference>
<keyword evidence="2 6" id="KW-0812">Transmembrane</keyword>
<evidence type="ECO:0000256" key="2">
    <source>
        <dbReference type="ARBA" id="ARBA00022692"/>
    </source>
</evidence>
<evidence type="ECO:0000259" key="9">
    <source>
        <dbReference type="Pfam" id="PF21870"/>
    </source>
</evidence>
<comment type="subcellular location">
    <subcellularLocation>
        <location evidence="1">Membrane</location>
        <topology evidence="1">Multi-pass membrane protein</topology>
    </subcellularLocation>
</comment>
<feature type="transmembrane region" description="Helical" evidence="6">
    <location>
        <begin position="280"/>
        <end position="298"/>
    </location>
</feature>
<dbReference type="Pfam" id="PF21870">
    <property type="entry name" value="GP180_GOLD"/>
    <property type="match status" value="1"/>
</dbReference>
<evidence type="ECO:0000256" key="1">
    <source>
        <dbReference type="ARBA" id="ARBA00004141"/>
    </source>
</evidence>
<feature type="transmembrane region" description="Helical" evidence="6">
    <location>
        <begin position="245"/>
        <end position="268"/>
    </location>
</feature>
<dbReference type="InterPro" id="IPR053880">
    <property type="entry name" value="GPR180-like_N"/>
</dbReference>
<gene>
    <name evidence="11" type="primary">LOC106153413</name>
</gene>
<keyword evidence="7" id="KW-0732">Signal</keyword>
<evidence type="ECO:0000256" key="6">
    <source>
        <dbReference type="SAM" id="Phobius"/>
    </source>
</evidence>
<keyword evidence="4 6" id="KW-0472">Membrane</keyword>
<evidence type="ECO:0000256" key="3">
    <source>
        <dbReference type="ARBA" id="ARBA00022989"/>
    </source>
</evidence>
<evidence type="ECO:0000259" key="8">
    <source>
        <dbReference type="Pfam" id="PF10192"/>
    </source>
</evidence>
<keyword evidence="3 6" id="KW-1133">Transmembrane helix</keyword>
<evidence type="ECO:0000256" key="7">
    <source>
        <dbReference type="SAM" id="SignalP"/>
    </source>
</evidence>
<evidence type="ECO:0000313" key="11">
    <source>
        <dbReference type="RefSeq" id="XP_013382788.1"/>
    </source>
</evidence>
<dbReference type="InterPro" id="IPR019336">
    <property type="entry name" value="GPR180/TMEM145_TM"/>
</dbReference>
<proteinExistence type="predicted"/>